<evidence type="ECO:0000313" key="11">
    <source>
        <dbReference type="EMBL" id="SEB94611.1"/>
    </source>
</evidence>
<comment type="catalytic activity">
    <reaction evidence="9">
        <text>DNA(n) + a 2'-deoxyribonucleoside 5'-triphosphate = DNA(n+1) + diphosphate</text>
        <dbReference type="Rhea" id="RHEA:22508"/>
        <dbReference type="Rhea" id="RHEA-COMP:17339"/>
        <dbReference type="Rhea" id="RHEA-COMP:17340"/>
        <dbReference type="ChEBI" id="CHEBI:33019"/>
        <dbReference type="ChEBI" id="CHEBI:61560"/>
        <dbReference type="ChEBI" id="CHEBI:173112"/>
        <dbReference type="EC" id="2.7.7.7"/>
    </reaction>
</comment>
<dbReference type="PANTHER" id="PTHR32294">
    <property type="entry name" value="DNA POLYMERASE III SUBUNIT ALPHA"/>
    <property type="match status" value="1"/>
</dbReference>
<evidence type="ECO:0000256" key="1">
    <source>
        <dbReference type="ARBA" id="ARBA00004496"/>
    </source>
</evidence>
<dbReference type="Pfam" id="PF02811">
    <property type="entry name" value="PHP"/>
    <property type="match status" value="2"/>
</dbReference>
<evidence type="ECO:0000256" key="7">
    <source>
        <dbReference type="ARBA" id="ARBA00022705"/>
    </source>
</evidence>
<evidence type="ECO:0000256" key="5">
    <source>
        <dbReference type="ARBA" id="ARBA00022679"/>
    </source>
</evidence>
<dbReference type="Proteomes" id="UP000183687">
    <property type="component" value="Unassembled WGS sequence"/>
</dbReference>
<dbReference type="Gene3D" id="1.10.10.1600">
    <property type="entry name" value="Bacterial DNA polymerase III alpha subunit, thumb domain"/>
    <property type="match status" value="1"/>
</dbReference>
<evidence type="ECO:0000256" key="2">
    <source>
        <dbReference type="ARBA" id="ARBA00009496"/>
    </source>
</evidence>
<reference evidence="11 12" key="1">
    <citation type="submission" date="2016-10" db="EMBL/GenBank/DDBJ databases">
        <authorList>
            <person name="Varghese N."/>
            <person name="Submissions S."/>
        </authorList>
    </citation>
    <scope>NUCLEOTIDE SEQUENCE [LARGE SCALE GENOMIC DNA]</scope>
    <source>
        <strain evidence="11 12">DSM 20586</strain>
    </source>
</reference>
<name>A0AB38A7S1_9ACTN</name>
<comment type="subcellular location">
    <subcellularLocation>
        <location evidence="1">Cytoplasm</location>
    </subcellularLocation>
</comment>
<dbReference type="InterPro" id="IPR003141">
    <property type="entry name" value="Pol/His_phosphatase_N"/>
</dbReference>
<proteinExistence type="inferred from homology"/>
<gene>
    <name evidence="11" type="ORF">SAMN04489746_1326</name>
</gene>
<keyword evidence="5" id="KW-0808">Transferase</keyword>
<dbReference type="Gene3D" id="1.10.150.870">
    <property type="match status" value="1"/>
</dbReference>
<evidence type="ECO:0000256" key="9">
    <source>
        <dbReference type="ARBA" id="ARBA00049244"/>
    </source>
</evidence>
<accession>A0AB38A7S1</accession>
<dbReference type="PANTHER" id="PTHR32294:SF0">
    <property type="entry name" value="DNA POLYMERASE III SUBUNIT ALPHA"/>
    <property type="match status" value="1"/>
</dbReference>
<comment type="caution">
    <text evidence="11">The sequence shown here is derived from an EMBL/GenBank/DDBJ whole genome shotgun (WGS) entry which is preliminary data.</text>
</comment>
<sequence length="1312" mass="147277">MQEQTHVLDCMGVTRMAFVHLHNHSDFSILDAATRISEMVKKAVDEHMPALALTDHGYMFGIPNFDLECRKYNDNAADMVQWRHDIECFQKGFELKEPAADGLDALSHDRAHAQWEADVAIWNQTHDLEAVKANKPELLIQPIFGCEAYFIKDECIPRGTKQQRFHLILLAKNETGYVNLIKCMSQAAGHEMMYYKPRVSLDMLRTYHEGIVCLSACVQGIIPWNVRNGNFEEAEQWALTYKEIFGDDFYLEIQDHGLQPPEWNGWSDRSLSEHLVKMGDRLGIKVVATNDVHYLRREDADVQDIVSCIGTASRIDDTNRKKMDGTEFYMKTEAEMRSIFDWCPQALDNTLEVAQKCKYELDWSSMYLPQYPGLREGETAEARFREECEKGLAIRYGQNWRDVVINGINVQERFEYEYKVICDKGFANYFLIVQDYVQWAKDQGIGVGPGRGSAAGAIVAYAMNITTFDPLENGLMFERFLSPERSEMPDIDMDFEDEHLQDVLAHVREVYGEDHVCKVITYSTIKAKQAINDAARVLGQPVYAAQRLSKMLSSDPKLELSYALHRSEKHPEQFSPDFEQVYNEDAEARAVIDAALSIEGLTRGEGVHACATLIAPTPVTDHVPTKLDTKGDVTITQYEGHSVADMGLLKMDFLGLRTLTVINKALRNIKAAYPTAADIQKMSQAVQDTLKPGATSVDIDVDKIDFSDPKIYELLGSGHTAGIFQVESAGMTATIKNMQPKKYSQIVALIALYRPGPLGAGMVTSYINRMNGKEPVVFYDDRLGEILNETYGTIVYQEQVMQISVKMSNFSAGESDSRIRKPVAKKKIKLLTSTVFHWDNGKDETTYDHWMNGALDNGYERATAQKIWDDVLEFASYAFNKSHSAGYAILVMQTAWIKAHFPLEYMASVLTSYMGKTDKIVHYVNSCRREGIQILPPDINESGREFTAVEGGIRFGFAGIRGVGDGAADCIIAERQANGPFKNIHDFVDRVDASQANRRVVEALVKAGAFDSTGYTRMQCMSFIDKNNSENIIDAATRHQKDRASGQVSMFDMFAQTEGFTSEVPKPDGIEWDRLMKLALEKDVLGIYVSDHPLAPYEYALSKARDYTLDAIESAQDVEDYETGGTTTRYLIPDGKTIWIAGMVSSLQRKSTKKGDPMAVITVEDMEGEVPVVVFPKLYKKSGAALMPAVNEQTGETAGEAFVRINGKLERGDRGVQIIASEIEALQLDEKSNQPKSLEILLPSSSFSRQLMERIKAIICKYAGFDRVEIRMEMTSGETMCMELPCRVDAGNFVLRAELDDLLRGVGKTMVA</sequence>
<feature type="domain" description="Polymerase/histidinol phosphatase N-terminal" evidence="10">
    <location>
        <begin position="19"/>
        <end position="152"/>
    </location>
</feature>
<dbReference type="GO" id="GO:0005737">
    <property type="term" value="C:cytoplasm"/>
    <property type="evidence" value="ECO:0007669"/>
    <property type="project" value="UniProtKB-SubCell"/>
</dbReference>
<dbReference type="GO" id="GO:0003676">
    <property type="term" value="F:nucleic acid binding"/>
    <property type="evidence" value="ECO:0007669"/>
    <property type="project" value="InterPro"/>
</dbReference>
<keyword evidence="6" id="KW-0548">Nucleotidyltransferase</keyword>
<evidence type="ECO:0000313" key="12">
    <source>
        <dbReference type="Proteomes" id="UP000183687"/>
    </source>
</evidence>
<dbReference type="Pfam" id="PF14579">
    <property type="entry name" value="HHH_6"/>
    <property type="match status" value="1"/>
</dbReference>
<dbReference type="InterPro" id="IPR040982">
    <property type="entry name" value="DNA_pol3_finger"/>
</dbReference>
<dbReference type="InterPro" id="IPR004365">
    <property type="entry name" value="NA-bd_OB_tRNA"/>
</dbReference>
<dbReference type="InterPro" id="IPR016195">
    <property type="entry name" value="Pol/histidinol_Pase-like"/>
</dbReference>
<dbReference type="CDD" id="cd12113">
    <property type="entry name" value="PHP_PolIIIA_DnaE3"/>
    <property type="match status" value="1"/>
</dbReference>
<dbReference type="InterPro" id="IPR011708">
    <property type="entry name" value="DNA_pol3_alpha_NTPase_dom"/>
</dbReference>
<dbReference type="Pfam" id="PF01336">
    <property type="entry name" value="tRNA_anti-codon"/>
    <property type="match status" value="1"/>
</dbReference>
<dbReference type="SUPFAM" id="SSF89550">
    <property type="entry name" value="PHP domain-like"/>
    <property type="match status" value="1"/>
</dbReference>
<dbReference type="EC" id="2.7.7.7" evidence="3"/>
<organism evidence="11 12">
    <name type="scientific">Atopobium minutum</name>
    <dbReference type="NCBI Taxonomy" id="1381"/>
    <lineage>
        <taxon>Bacteria</taxon>
        <taxon>Bacillati</taxon>
        <taxon>Actinomycetota</taxon>
        <taxon>Coriobacteriia</taxon>
        <taxon>Coriobacteriales</taxon>
        <taxon>Atopobiaceae</taxon>
        <taxon>Atopobium</taxon>
    </lineage>
</organism>
<keyword evidence="7" id="KW-0235">DNA replication</keyword>
<dbReference type="EMBL" id="FNSH01000001">
    <property type="protein sequence ID" value="SEB94611.1"/>
    <property type="molecule type" value="Genomic_DNA"/>
</dbReference>
<dbReference type="GO" id="GO:0003887">
    <property type="term" value="F:DNA-directed DNA polymerase activity"/>
    <property type="evidence" value="ECO:0007669"/>
    <property type="project" value="UniProtKB-KW"/>
</dbReference>
<evidence type="ECO:0000256" key="4">
    <source>
        <dbReference type="ARBA" id="ARBA00019114"/>
    </source>
</evidence>
<dbReference type="NCBIfam" id="NF004226">
    <property type="entry name" value="PRK05673.1"/>
    <property type="match status" value="1"/>
</dbReference>
<evidence type="ECO:0000256" key="6">
    <source>
        <dbReference type="ARBA" id="ARBA00022695"/>
    </source>
</evidence>
<comment type="similarity">
    <text evidence="2">Belongs to the DNA polymerase type-C family. DnaE subfamily.</text>
</comment>
<dbReference type="NCBIfam" id="TIGR00594">
    <property type="entry name" value="polc"/>
    <property type="match status" value="1"/>
</dbReference>
<dbReference type="SMART" id="SM00481">
    <property type="entry name" value="POLIIIAc"/>
    <property type="match status" value="1"/>
</dbReference>
<dbReference type="InterPro" id="IPR029460">
    <property type="entry name" value="DNAPol_HHH"/>
</dbReference>
<dbReference type="Gene3D" id="3.20.20.140">
    <property type="entry name" value="Metal-dependent hydrolases"/>
    <property type="match status" value="1"/>
</dbReference>
<dbReference type="GO" id="GO:0006260">
    <property type="term" value="P:DNA replication"/>
    <property type="evidence" value="ECO:0007669"/>
    <property type="project" value="UniProtKB-KW"/>
</dbReference>
<dbReference type="Pfam" id="PF07733">
    <property type="entry name" value="DNA_pol3_alpha"/>
    <property type="match status" value="1"/>
</dbReference>
<dbReference type="CDD" id="cd04485">
    <property type="entry name" value="DnaE_OBF"/>
    <property type="match status" value="1"/>
</dbReference>
<dbReference type="InterPro" id="IPR004805">
    <property type="entry name" value="DnaE2/DnaE/PolC"/>
</dbReference>
<evidence type="ECO:0000259" key="10">
    <source>
        <dbReference type="SMART" id="SM00481"/>
    </source>
</evidence>
<dbReference type="GO" id="GO:0008408">
    <property type="term" value="F:3'-5' exonuclease activity"/>
    <property type="evidence" value="ECO:0007669"/>
    <property type="project" value="InterPro"/>
</dbReference>
<keyword evidence="8" id="KW-0239">DNA-directed DNA polymerase</keyword>
<evidence type="ECO:0000256" key="8">
    <source>
        <dbReference type="ARBA" id="ARBA00022932"/>
    </source>
</evidence>
<evidence type="ECO:0000256" key="3">
    <source>
        <dbReference type="ARBA" id="ARBA00012417"/>
    </source>
</evidence>
<dbReference type="Pfam" id="PF17657">
    <property type="entry name" value="DNA_pol3_finger"/>
    <property type="match status" value="1"/>
</dbReference>
<dbReference type="InterPro" id="IPR004013">
    <property type="entry name" value="PHP_dom"/>
</dbReference>
<protein>
    <recommendedName>
        <fullName evidence="4">DNA polymerase III subunit alpha</fullName>
        <ecNumber evidence="3">2.7.7.7</ecNumber>
    </recommendedName>
</protein>
<dbReference type="InterPro" id="IPR041931">
    <property type="entry name" value="DNA_pol3_alpha_thumb_dom"/>
</dbReference>